<feature type="transmembrane region" description="Helical" evidence="9">
    <location>
        <begin position="21"/>
        <end position="38"/>
    </location>
</feature>
<reference evidence="13" key="2">
    <citation type="submission" date="2025-08" db="UniProtKB">
        <authorList>
            <consortium name="RefSeq"/>
        </authorList>
    </citation>
    <scope>IDENTIFICATION</scope>
    <source>
        <tissue evidence="13">Young leaves</tissue>
    </source>
</reference>
<accession>A0A8B9A0Y4</accession>
<dbReference type="InterPro" id="IPR026057">
    <property type="entry name" value="TBL_C"/>
</dbReference>
<evidence type="ECO:0000256" key="5">
    <source>
        <dbReference type="ARBA" id="ARBA00022989"/>
    </source>
</evidence>
<evidence type="ECO:0000256" key="8">
    <source>
        <dbReference type="SAM" id="MobiDB-lite"/>
    </source>
</evidence>
<dbReference type="GO" id="GO:1990538">
    <property type="term" value="F:xylan O-acetyltransferase activity"/>
    <property type="evidence" value="ECO:0007669"/>
    <property type="project" value="UniProtKB-ARBA"/>
</dbReference>
<reference evidence="12" key="1">
    <citation type="journal article" date="2019" name="Nat. Commun.">
        <title>Genome-wide association mapping of date palm fruit traits.</title>
        <authorList>
            <person name="Hazzouri K.M."/>
            <person name="Gros-Balthazard M."/>
            <person name="Flowers J.M."/>
            <person name="Copetti D."/>
            <person name="Lemansour A."/>
            <person name="Lebrun M."/>
            <person name="Masmoudi K."/>
            <person name="Ferrand S."/>
            <person name="Dhar M.I."/>
            <person name="Fresquez Z.A."/>
            <person name="Rosas U."/>
            <person name="Zhang J."/>
            <person name="Talag J."/>
            <person name="Lee S."/>
            <person name="Kudrna D."/>
            <person name="Powell R.F."/>
            <person name="Leitch I.J."/>
            <person name="Krueger R.R."/>
            <person name="Wing R.A."/>
            <person name="Amiri K.M.A."/>
            <person name="Purugganan M.D."/>
        </authorList>
    </citation>
    <scope>NUCLEOTIDE SEQUENCE [LARGE SCALE GENOMIC DNA]</scope>
    <source>
        <strain evidence="12">cv. Khalas</strain>
    </source>
</reference>
<feature type="compositionally biased region" description="Polar residues" evidence="8">
    <location>
        <begin position="80"/>
        <end position="89"/>
    </location>
</feature>
<dbReference type="GO" id="GO:0000139">
    <property type="term" value="C:Golgi membrane"/>
    <property type="evidence" value="ECO:0007669"/>
    <property type="project" value="UniProtKB-SubCell"/>
</dbReference>
<keyword evidence="5 9" id="KW-1133">Transmembrane helix</keyword>
<gene>
    <name evidence="13" type="primary">LOC103717515</name>
</gene>
<proteinExistence type="inferred from homology"/>
<evidence type="ECO:0000256" key="9">
    <source>
        <dbReference type="SAM" id="Phobius"/>
    </source>
</evidence>
<name>A0A8B9A0Y4_PHODC</name>
<dbReference type="Proteomes" id="UP000228380">
    <property type="component" value="Chromosome 3"/>
</dbReference>
<comment type="similarity">
    <text evidence="2">Belongs to the PC-esterase family. TBL subfamily.</text>
</comment>
<organism evidence="12 13">
    <name type="scientific">Phoenix dactylifera</name>
    <name type="common">Date palm</name>
    <dbReference type="NCBI Taxonomy" id="42345"/>
    <lineage>
        <taxon>Eukaryota</taxon>
        <taxon>Viridiplantae</taxon>
        <taxon>Streptophyta</taxon>
        <taxon>Embryophyta</taxon>
        <taxon>Tracheophyta</taxon>
        <taxon>Spermatophyta</taxon>
        <taxon>Magnoliopsida</taxon>
        <taxon>Liliopsida</taxon>
        <taxon>Arecaceae</taxon>
        <taxon>Coryphoideae</taxon>
        <taxon>Phoeniceae</taxon>
        <taxon>Phoenix</taxon>
    </lineage>
</organism>
<keyword evidence="6" id="KW-0333">Golgi apparatus</keyword>
<dbReference type="PANTHER" id="PTHR32285:SF370">
    <property type="entry name" value="XYLAN O-ACETYLTRANSFERASE 9-RELATED"/>
    <property type="match status" value="1"/>
</dbReference>
<dbReference type="AlphaFoldDB" id="A0A8B9A0Y4"/>
<dbReference type="PANTHER" id="PTHR32285">
    <property type="entry name" value="PROTEIN TRICHOME BIREFRINGENCE-LIKE 9-RELATED"/>
    <property type="match status" value="1"/>
</dbReference>
<dbReference type="KEGG" id="pda:103717515"/>
<evidence type="ECO:0000256" key="4">
    <source>
        <dbReference type="ARBA" id="ARBA00022968"/>
    </source>
</evidence>
<protein>
    <submittedName>
        <fullName evidence="13">Protein trichome birefringence-like 33</fullName>
    </submittedName>
</protein>
<feature type="domain" description="Trichome birefringence-like C-terminal" evidence="10">
    <location>
        <begin position="189"/>
        <end position="475"/>
    </location>
</feature>
<keyword evidence="3 9" id="KW-0812">Transmembrane</keyword>
<dbReference type="Pfam" id="PF13839">
    <property type="entry name" value="PC-Esterase"/>
    <property type="match status" value="1"/>
</dbReference>
<keyword evidence="4" id="KW-0735">Signal-anchor</keyword>
<evidence type="ECO:0000256" key="6">
    <source>
        <dbReference type="ARBA" id="ARBA00023034"/>
    </source>
</evidence>
<evidence type="ECO:0000259" key="10">
    <source>
        <dbReference type="Pfam" id="PF13839"/>
    </source>
</evidence>
<feature type="domain" description="Trichome birefringence-like N-terminal" evidence="11">
    <location>
        <begin position="135"/>
        <end position="188"/>
    </location>
</feature>
<dbReference type="GeneID" id="103717515"/>
<evidence type="ECO:0000313" key="13">
    <source>
        <dbReference type="RefSeq" id="XP_038980255.1"/>
    </source>
</evidence>
<dbReference type="InterPro" id="IPR025846">
    <property type="entry name" value="TBL_N"/>
</dbReference>
<evidence type="ECO:0000256" key="3">
    <source>
        <dbReference type="ARBA" id="ARBA00022692"/>
    </source>
</evidence>
<dbReference type="Pfam" id="PF14416">
    <property type="entry name" value="PMR5N"/>
    <property type="match status" value="1"/>
</dbReference>
<evidence type="ECO:0000256" key="1">
    <source>
        <dbReference type="ARBA" id="ARBA00004323"/>
    </source>
</evidence>
<comment type="subcellular location">
    <subcellularLocation>
        <location evidence="1">Golgi apparatus membrane</location>
        <topology evidence="1">Single-pass type II membrane protein</topology>
    </subcellularLocation>
</comment>
<evidence type="ECO:0000256" key="7">
    <source>
        <dbReference type="ARBA" id="ARBA00023136"/>
    </source>
</evidence>
<dbReference type="OrthoDB" id="1932925at2759"/>
<evidence type="ECO:0000313" key="12">
    <source>
        <dbReference type="Proteomes" id="UP000228380"/>
    </source>
</evidence>
<dbReference type="RefSeq" id="XP_038980255.1">
    <property type="nucleotide sequence ID" value="XM_039124327.1"/>
</dbReference>
<evidence type="ECO:0000259" key="11">
    <source>
        <dbReference type="Pfam" id="PF14416"/>
    </source>
</evidence>
<keyword evidence="12" id="KW-1185">Reference proteome</keyword>
<keyword evidence="7 9" id="KW-0472">Membrane</keyword>
<dbReference type="InterPro" id="IPR029962">
    <property type="entry name" value="TBL"/>
</dbReference>
<sequence>MKPSFPSSSSSSSSSRRKSSIAFYIVPLFLITSLAIFYEEELTYILKQSIPKSQELEISEPQQESVPAQGLKPVSERQQENISAQSLKSVSERQQETISAQGWKPVSEKQQETISAQVSEQGDVLPFAVGRTEEGCDVFKGMWAYDEASTPPYGEDDCPFMEPKLKCQANGRPDNAYQNWRWQPHGCSLPSFNATFMLERLRGKRMLFVGDSLTKGQFVSMLCLLRDSIPRYSRHHKHYRSHSIFAAPEYNATIEFYWAPFLVTSNCDNATFHRVLDRIVHEYSGSLDMHAQHWNGVDILVLNTYAWWQPGKKMKIVRRSQGKKYIRLMNAQDAYRLVLKSMVSWLENSMDPQKTRVFFTTMSATHFRSAEWGGKRDGNCYGETTPILDPTYWGSGSSKGMMEVVTEVLGASKTPISIINITQLSEHRKDAHVSIYRMQPYDLTQSQLGRPESNADCNHWCLPGLQDTWNELLYAKLFFP</sequence>
<feature type="region of interest" description="Disordered" evidence="8">
    <location>
        <begin position="57"/>
        <end position="91"/>
    </location>
</feature>
<evidence type="ECO:0000256" key="2">
    <source>
        <dbReference type="ARBA" id="ARBA00007727"/>
    </source>
</evidence>